<dbReference type="InterPro" id="IPR000560">
    <property type="entry name" value="His_Pase_clade-2"/>
</dbReference>
<protein>
    <submittedName>
        <fullName evidence="3">Acid phosphatase</fullName>
    </submittedName>
    <submittedName>
        <fullName evidence="4">Acid_phosphatase</fullName>
    </submittedName>
</protein>
<keyword evidence="5" id="KW-1185">Reference proteome</keyword>
<dbReference type="PANTHER" id="PTHR11567">
    <property type="entry name" value="ACID PHOSPHATASE-RELATED"/>
    <property type="match status" value="1"/>
</dbReference>
<dbReference type="EMBL" id="CAXDID020000008">
    <property type="protein sequence ID" value="CAL5977956.1"/>
    <property type="molecule type" value="Genomic_DNA"/>
</dbReference>
<comment type="similarity">
    <text evidence="1">Belongs to the histidine acid phosphatase family.</text>
</comment>
<dbReference type="AlphaFoldDB" id="A0AA86NHC7"/>
<dbReference type="InterPro" id="IPR033379">
    <property type="entry name" value="Acid_Pase_AS"/>
</dbReference>
<evidence type="ECO:0000313" key="4">
    <source>
        <dbReference type="EMBL" id="CAL5977956.1"/>
    </source>
</evidence>
<dbReference type="Proteomes" id="UP001642409">
    <property type="component" value="Unassembled WGS sequence"/>
</dbReference>
<dbReference type="SUPFAM" id="SSF53254">
    <property type="entry name" value="Phosphoglycerate mutase-like"/>
    <property type="match status" value="1"/>
</dbReference>
<dbReference type="Pfam" id="PF00328">
    <property type="entry name" value="His_Phos_2"/>
    <property type="match status" value="1"/>
</dbReference>
<evidence type="ECO:0000256" key="1">
    <source>
        <dbReference type="ARBA" id="ARBA00005375"/>
    </source>
</evidence>
<evidence type="ECO:0000256" key="2">
    <source>
        <dbReference type="ARBA" id="ARBA00022801"/>
    </source>
</evidence>
<comment type="caution">
    <text evidence="3">The sequence shown here is derived from an EMBL/GenBank/DDBJ whole genome shotgun (WGS) entry which is preliminary data.</text>
</comment>
<dbReference type="GO" id="GO:0016791">
    <property type="term" value="F:phosphatase activity"/>
    <property type="evidence" value="ECO:0007669"/>
    <property type="project" value="TreeGrafter"/>
</dbReference>
<sequence length="355" mass="41059">MFILSIQDELKQAFILTRHGMRTPLKPFPNDPGYWACNQLNLYNFQYKNENMKPTPGLRLHFDVKNKNPGSCFTGQLSDGGYQQHLELSKLWGQLYGKMFTNSSLRSTSIHRVRMSLNGQMNDLNSYVNQASVPSSKYYDSAKVPSNCSWFKKYQQHIIDTMEYHLPELNEVRQKSGWLDVTWEHLSDDFKARRAMQVKFPEYLTPEQIQLGIDIDDETFRRQYYTESDPDLHLKALKVEIGPYMEDLMYYLQTKKFHITSGHDTSVGPLAGVLIEGGWAQGQVRFASFINVEVWSVNGAEVIKVRFRDGPDGTGDYYVQKACGKIECTKVEFLEHIQKFKVTLKERDALCNSKL</sequence>
<evidence type="ECO:0000313" key="3">
    <source>
        <dbReference type="EMBL" id="CAI9919343.1"/>
    </source>
</evidence>
<dbReference type="PROSITE" id="PS00616">
    <property type="entry name" value="HIS_ACID_PHOSPHAT_1"/>
    <property type="match status" value="1"/>
</dbReference>
<organism evidence="3">
    <name type="scientific">Hexamita inflata</name>
    <dbReference type="NCBI Taxonomy" id="28002"/>
    <lineage>
        <taxon>Eukaryota</taxon>
        <taxon>Metamonada</taxon>
        <taxon>Diplomonadida</taxon>
        <taxon>Hexamitidae</taxon>
        <taxon>Hexamitinae</taxon>
        <taxon>Hexamita</taxon>
    </lineage>
</organism>
<dbReference type="Gene3D" id="3.40.50.1240">
    <property type="entry name" value="Phosphoglycerate mutase-like"/>
    <property type="match status" value="1"/>
</dbReference>
<dbReference type="EMBL" id="CATOUU010000171">
    <property type="protein sequence ID" value="CAI9919343.1"/>
    <property type="molecule type" value="Genomic_DNA"/>
</dbReference>
<proteinExistence type="inferred from homology"/>
<accession>A0AA86NHC7</accession>
<reference evidence="4 5" key="2">
    <citation type="submission" date="2024-07" db="EMBL/GenBank/DDBJ databases">
        <authorList>
            <person name="Akdeniz Z."/>
        </authorList>
    </citation>
    <scope>NUCLEOTIDE SEQUENCE [LARGE SCALE GENOMIC DNA]</scope>
</reference>
<dbReference type="InterPro" id="IPR050645">
    <property type="entry name" value="Histidine_acid_phosphatase"/>
</dbReference>
<name>A0AA86NHC7_9EUKA</name>
<reference evidence="3" key="1">
    <citation type="submission" date="2023-06" db="EMBL/GenBank/DDBJ databases">
        <authorList>
            <person name="Kurt Z."/>
        </authorList>
    </citation>
    <scope>NUCLEOTIDE SEQUENCE</scope>
</reference>
<keyword evidence="2" id="KW-0378">Hydrolase</keyword>
<dbReference type="PANTHER" id="PTHR11567:SF110">
    <property type="entry name" value="2-PHOSPHOXYLOSE PHOSPHATASE 1"/>
    <property type="match status" value="1"/>
</dbReference>
<gene>
    <name evidence="4" type="ORF">HINF_LOCUS4558</name>
    <name evidence="3" type="ORF">HINF_LOCUS6988</name>
</gene>
<dbReference type="InterPro" id="IPR029033">
    <property type="entry name" value="His_PPase_superfam"/>
</dbReference>
<evidence type="ECO:0000313" key="5">
    <source>
        <dbReference type="Proteomes" id="UP001642409"/>
    </source>
</evidence>